<sequence>MLYTPLSYEDINGLGDEYKQYEVIKYQNKQCCIERMQNGDMRLVQLLSTDPNDFLLNDFIPGTIISNQRTSQ</sequence>
<dbReference type="EMBL" id="FRCZ01000004">
    <property type="protein sequence ID" value="SHN16883.1"/>
    <property type="molecule type" value="Genomic_DNA"/>
</dbReference>
<evidence type="ECO:0000313" key="1">
    <source>
        <dbReference type="EMBL" id="SHN16883.1"/>
    </source>
</evidence>
<organism evidence="1 2">
    <name type="scientific">Gracilibacillus kekensis</name>
    <dbReference type="NCBI Taxonomy" id="1027249"/>
    <lineage>
        <taxon>Bacteria</taxon>
        <taxon>Bacillati</taxon>
        <taxon>Bacillota</taxon>
        <taxon>Bacilli</taxon>
        <taxon>Bacillales</taxon>
        <taxon>Bacillaceae</taxon>
        <taxon>Gracilibacillus</taxon>
    </lineage>
</organism>
<dbReference type="Pfam" id="PF14035">
    <property type="entry name" value="YlzJ"/>
    <property type="match status" value="1"/>
</dbReference>
<proteinExistence type="predicted"/>
<reference evidence="1 2" key="1">
    <citation type="submission" date="2016-11" db="EMBL/GenBank/DDBJ databases">
        <authorList>
            <person name="Jaros S."/>
            <person name="Januszkiewicz K."/>
            <person name="Wedrychowicz H."/>
        </authorList>
    </citation>
    <scope>NUCLEOTIDE SEQUENCE [LARGE SCALE GENOMIC DNA]</scope>
    <source>
        <strain evidence="1 2">CGMCC 1.10681</strain>
    </source>
</reference>
<evidence type="ECO:0000313" key="2">
    <source>
        <dbReference type="Proteomes" id="UP000184184"/>
    </source>
</evidence>
<keyword evidence="2" id="KW-1185">Reference proteome</keyword>
<dbReference type="Proteomes" id="UP000184184">
    <property type="component" value="Unassembled WGS sequence"/>
</dbReference>
<gene>
    <name evidence="1" type="ORF">SAMN05216179_2235</name>
</gene>
<dbReference type="AlphaFoldDB" id="A0A1M7PIB6"/>
<accession>A0A1M7PIB6</accession>
<name>A0A1M7PIB6_9BACI</name>
<dbReference type="STRING" id="1027249.SAMN05216179_2235"/>
<dbReference type="InterPro" id="IPR025619">
    <property type="entry name" value="YlzJ"/>
</dbReference>
<protein>
    <submittedName>
        <fullName evidence="1">YlzJ-like protein</fullName>
    </submittedName>
</protein>
<dbReference type="RefSeq" id="WP_244535171.1">
    <property type="nucleotide sequence ID" value="NZ_FRCZ01000004.1"/>
</dbReference>